<name>A0A5E8GU24_ROSAD</name>
<keyword evidence="1" id="KW-0732">Signal</keyword>
<reference evidence="2 3" key="1">
    <citation type="submission" date="2008-01" db="EMBL/GenBank/DDBJ databases">
        <authorList>
            <person name="Wagner-Dobler I."/>
            <person name="Ferriera S."/>
            <person name="Johnson J."/>
            <person name="Kravitz S."/>
            <person name="Beeson K."/>
            <person name="Sutton G."/>
            <person name="Rogers Y.-H."/>
            <person name="Friedman R."/>
            <person name="Frazier M."/>
            <person name="Venter J.C."/>
        </authorList>
    </citation>
    <scope>NUCLEOTIDE SEQUENCE [LARGE SCALE GENOMIC DNA]</scope>
    <source>
        <strain evidence="3">DSM 17067 / NCIMB 14079 / DFL-11</strain>
    </source>
</reference>
<comment type="caution">
    <text evidence="2">The sequence shown here is derived from an EMBL/GenBank/DDBJ whole genome shotgun (WGS) entry which is preliminary data.</text>
</comment>
<dbReference type="RefSeq" id="WP_008189382.1">
    <property type="nucleotide sequence ID" value="NZ_CM011002.1"/>
</dbReference>
<evidence type="ECO:0000313" key="3">
    <source>
        <dbReference type="Proteomes" id="UP000004703"/>
    </source>
</evidence>
<protein>
    <recommendedName>
        <fullName evidence="4">Transporter</fullName>
    </recommendedName>
</protein>
<evidence type="ECO:0000313" key="2">
    <source>
        <dbReference type="EMBL" id="EEE43316.1"/>
    </source>
</evidence>
<evidence type="ECO:0000256" key="1">
    <source>
        <dbReference type="SAM" id="SignalP"/>
    </source>
</evidence>
<dbReference type="Proteomes" id="UP000004703">
    <property type="component" value="Chromosome"/>
</dbReference>
<gene>
    <name evidence="2" type="ORF">SADFL11_602</name>
</gene>
<dbReference type="EMBL" id="ACCU02000003">
    <property type="protein sequence ID" value="EEE43316.1"/>
    <property type="molecule type" value="Genomic_DNA"/>
</dbReference>
<sequence>MYFKHLILAGAVFALATGPSMADEDVAKQLNNPVANLISFPIQSSFDFRVGPNDGWRATTNIQPVVPFSLNADWNLISRTIVPVVYQNGVIPGQGAQFGLSDTAQSLFLSPAAPMPTSLGNLIVGAGPIAAIPTSTDEYLGAGTLGFGPTGVVLFQKGPWTYGGLANHLWGAVETRSNAPDLNATFLQPFVAYTTSDAWTFSINSELTYNWAESELSGPVNVGVSKLLSVGDQLVQLQGRARYWAAETDSSPEGLGFGLTATFVFPTK</sequence>
<proteinExistence type="predicted"/>
<evidence type="ECO:0008006" key="4">
    <source>
        <dbReference type="Google" id="ProtNLM"/>
    </source>
</evidence>
<organism evidence="2 3">
    <name type="scientific">Roseibium alexandrii (strain DSM 17067 / NCIMB 14079 / DFL-11)</name>
    <name type="common">Labrenzia alexandrii</name>
    <dbReference type="NCBI Taxonomy" id="244592"/>
    <lineage>
        <taxon>Bacteria</taxon>
        <taxon>Pseudomonadati</taxon>
        <taxon>Pseudomonadota</taxon>
        <taxon>Alphaproteobacteria</taxon>
        <taxon>Hyphomicrobiales</taxon>
        <taxon>Stappiaceae</taxon>
        <taxon>Roseibium</taxon>
    </lineage>
</organism>
<accession>A0A5E8GU24</accession>
<reference evidence="2 3" key="2">
    <citation type="submission" date="2013-04" db="EMBL/GenBank/DDBJ databases">
        <authorList>
            <person name="Fiebig A."/>
            <person name="Pradella S."/>
            <person name="Wagner-Doebler I."/>
        </authorList>
    </citation>
    <scope>NUCLEOTIDE SEQUENCE [LARGE SCALE GENOMIC DNA]</scope>
    <source>
        <strain evidence="3">DSM 17067 / NCIMB 14079 / DFL-11</strain>
    </source>
</reference>
<dbReference type="AlphaFoldDB" id="A0A5E8GU24"/>
<feature type="chain" id="PRO_5022723263" description="Transporter" evidence="1">
    <location>
        <begin position="23"/>
        <end position="268"/>
    </location>
</feature>
<feature type="signal peptide" evidence="1">
    <location>
        <begin position="1"/>
        <end position="22"/>
    </location>
</feature>